<sequence length="119" mass="14338">MDWPQLLFLTLVCTKIQGKGCCCCSTTPTPYRKITQQQATRQHQLYFIDNNFQNGFIKYINIKRYLFFFSSFIFLILSTLFRHNILCLIHKYTFLFVANITLLLRVFFVIIFYKRKIQL</sequence>
<gene>
    <name evidence="3" type="ORF">FF38_08418</name>
</gene>
<name>A0A0L0BMD7_LUCCU</name>
<keyword evidence="1" id="KW-1133">Transmembrane helix</keyword>
<evidence type="ECO:0008006" key="5">
    <source>
        <dbReference type="Google" id="ProtNLM"/>
    </source>
</evidence>
<feature type="transmembrane region" description="Helical" evidence="1">
    <location>
        <begin position="92"/>
        <end position="113"/>
    </location>
</feature>
<evidence type="ECO:0000256" key="2">
    <source>
        <dbReference type="SAM" id="SignalP"/>
    </source>
</evidence>
<protein>
    <recommendedName>
        <fullName evidence="5">Transmembrane protein</fullName>
    </recommendedName>
</protein>
<keyword evidence="4" id="KW-1185">Reference proteome</keyword>
<feature type="transmembrane region" description="Helical" evidence="1">
    <location>
        <begin position="65"/>
        <end position="86"/>
    </location>
</feature>
<dbReference type="AlphaFoldDB" id="A0A0L0BMD7"/>
<comment type="caution">
    <text evidence="3">The sequence shown here is derived from an EMBL/GenBank/DDBJ whole genome shotgun (WGS) entry which is preliminary data.</text>
</comment>
<keyword evidence="1" id="KW-0812">Transmembrane</keyword>
<proteinExistence type="predicted"/>
<evidence type="ECO:0000313" key="3">
    <source>
        <dbReference type="EMBL" id="KNC21295.1"/>
    </source>
</evidence>
<dbReference type="Proteomes" id="UP000037069">
    <property type="component" value="Unassembled WGS sequence"/>
</dbReference>
<keyword evidence="1" id="KW-0472">Membrane</keyword>
<evidence type="ECO:0000313" key="4">
    <source>
        <dbReference type="Proteomes" id="UP000037069"/>
    </source>
</evidence>
<dbReference type="EMBL" id="JRES01001641">
    <property type="protein sequence ID" value="KNC21295.1"/>
    <property type="molecule type" value="Genomic_DNA"/>
</dbReference>
<accession>A0A0L0BMD7</accession>
<keyword evidence="2" id="KW-0732">Signal</keyword>
<reference evidence="3 4" key="1">
    <citation type="journal article" date="2015" name="Nat. Commun.">
        <title>Lucilia cuprina genome unlocks parasitic fly biology to underpin future interventions.</title>
        <authorList>
            <person name="Anstead C.A."/>
            <person name="Korhonen P.K."/>
            <person name="Young N.D."/>
            <person name="Hall R.S."/>
            <person name="Jex A.R."/>
            <person name="Murali S.C."/>
            <person name="Hughes D.S."/>
            <person name="Lee S.F."/>
            <person name="Perry T."/>
            <person name="Stroehlein A.J."/>
            <person name="Ansell B.R."/>
            <person name="Breugelmans B."/>
            <person name="Hofmann A."/>
            <person name="Qu J."/>
            <person name="Dugan S."/>
            <person name="Lee S.L."/>
            <person name="Chao H."/>
            <person name="Dinh H."/>
            <person name="Han Y."/>
            <person name="Doddapaneni H.V."/>
            <person name="Worley K.C."/>
            <person name="Muzny D.M."/>
            <person name="Ioannidis P."/>
            <person name="Waterhouse R.M."/>
            <person name="Zdobnov E.M."/>
            <person name="James P.J."/>
            <person name="Bagnall N.H."/>
            <person name="Kotze A.C."/>
            <person name="Gibbs R.A."/>
            <person name="Richards S."/>
            <person name="Batterham P."/>
            <person name="Gasser R.B."/>
        </authorList>
    </citation>
    <scope>NUCLEOTIDE SEQUENCE [LARGE SCALE GENOMIC DNA]</scope>
    <source>
        <strain evidence="3 4">LS</strain>
        <tissue evidence="3">Full body</tissue>
    </source>
</reference>
<feature type="chain" id="PRO_5005534903" description="Transmembrane protein" evidence="2">
    <location>
        <begin position="19"/>
        <end position="119"/>
    </location>
</feature>
<feature type="signal peptide" evidence="2">
    <location>
        <begin position="1"/>
        <end position="18"/>
    </location>
</feature>
<evidence type="ECO:0000256" key="1">
    <source>
        <dbReference type="SAM" id="Phobius"/>
    </source>
</evidence>
<organism evidence="3 4">
    <name type="scientific">Lucilia cuprina</name>
    <name type="common">Green bottle fly</name>
    <name type="synonym">Australian sheep blowfly</name>
    <dbReference type="NCBI Taxonomy" id="7375"/>
    <lineage>
        <taxon>Eukaryota</taxon>
        <taxon>Metazoa</taxon>
        <taxon>Ecdysozoa</taxon>
        <taxon>Arthropoda</taxon>
        <taxon>Hexapoda</taxon>
        <taxon>Insecta</taxon>
        <taxon>Pterygota</taxon>
        <taxon>Neoptera</taxon>
        <taxon>Endopterygota</taxon>
        <taxon>Diptera</taxon>
        <taxon>Brachycera</taxon>
        <taxon>Muscomorpha</taxon>
        <taxon>Oestroidea</taxon>
        <taxon>Calliphoridae</taxon>
        <taxon>Luciliinae</taxon>
        <taxon>Lucilia</taxon>
    </lineage>
</organism>